<gene>
    <name evidence="1" type="primary">Dsec\GM18776</name>
    <name evidence="1" type="ORF">Dsec_GM18776</name>
</gene>
<dbReference type="Proteomes" id="UP000001292">
    <property type="component" value="Unassembled WGS sequence"/>
</dbReference>
<protein>
    <submittedName>
        <fullName evidence="1">GM18776</fullName>
    </submittedName>
</protein>
<dbReference type="EMBL" id="CH480938">
    <property type="protein sequence ID" value="EDW44553.1"/>
    <property type="molecule type" value="Genomic_DNA"/>
</dbReference>
<accession>B4IM68</accession>
<sequence length="230" mass="26557">MRRIWINAATKHCCPRILSRVRTYRRHRARKPVETWSAVVICDDPSISGKQITERVLKEVARELVVSVHEVRELMRGGAVIRTPSVFGVDTGILTEEFMEVLYAHNFKEEFSPAAFRKAVHLETKPWSITDGERANLTLEVDEKALNVLEQTGRIYIKRFSYRCRSLVHTYSCHRCLEFAHKVSQCRVKETICRQRGQAGHTAPRCKNPVDCLNCRFKGFPSRHSMLSDT</sequence>
<dbReference type="AlphaFoldDB" id="B4IM68"/>
<evidence type="ECO:0000313" key="1">
    <source>
        <dbReference type="EMBL" id="EDW44553.1"/>
    </source>
</evidence>
<dbReference type="OMA" id="RIWINAA"/>
<name>B4IM68_DROSE</name>
<evidence type="ECO:0000313" key="2">
    <source>
        <dbReference type="Proteomes" id="UP000001292"/>
    </source>
</evidence>
<keyword evidence="2" id="KW-1185">Reference proteome</keyword>
<reference evidence="1 2" key="1">
    <citation type="journal article" date="2007" name="Nature">
        <title>Evolution of genes and genomes on the Drosophila phylogeny.</title>
        <authorList>
            <consortium name="Drosophila 12 Genomes Consortium"/>
            <person name="Clark A.G."/>
            <person name="Eisen M.B."/>
            <person name="Smith D.R."/>
            <person name="Bergman C.M."/>
            <person name="Oliver B."/>
            <person name="Markow T.A."/>
            <person name="Kaufman T.C."/>
            <person name="Kellis M."/>
            <person name="Gelbart W."/>
            <person name="Iyer V.N."/>
            <person name="Pollard D.A."/>
            <person name="Sackton T.B."/>
            <person name="Larracuente A.M."/>
            <person name="Singh N.D."/>
            <person name="Abad J.P."/>
            <person name="Abt D.N."/>
            <person name="Adryan B."/>
            <person name="Aguade M."/>
            <person name="Akashi H."/>
            <person name="Anderson W.W."/>
            <person name="Aquadro C.F."/>
            <person name="Ardell D.H."/>
            <person name="Arguello R."/>
            <person name="Artieri C.G."/>
            <person name="Barbash D.A."/>
            <person name="Barker D."/>
            <person name="Barsanti P."/>
            <person name="Batterham P."/>
            <person name="Batzoglou S."/>
            <person name="Begun D."/>
            <person name="Bhutkar A."/>
            <person name="Blanco E."/>
            <person name="Bosak S.A."/>
            <person name="Bradley R.K."/>
            <person name="Brand A.D."/>
            <person name="Brent M.R."/>
            <person name="Brooks A.N."/>
            <person name="Brown R.H."/>
            <person name="Butlin R.K."/>
            <person name="Caggese C."/>
            <person name="Calvi B.R."/>
            <person name="Bernardo de Carvalho A."/>
            <person name="Caspi A."/>
            <person name="Castrezana S."/>
            <person name="Celniker S.E."/>
            <person name="Chang J.L."/>
            <person name="Chapple C."/>
            <person name="Chatterji S."/>
            <person name="Chinwalla A."/>
            <person name="Civetta A."/>
            <person name="Clifton S.W."/>
            <person name="Comeron J.M."/>
            <person name="Costello J.C."/>
            <person name="Coyne J.A."/>
            <person name="Daub J."/>
            <person name="David R.G."/>
            <person name="Delcher A.L."/>
            <person name="Delehaunty K."/>
            <person name="Do C.B."/>
            <person name="Ebling H."/>
            <person name="Edwards K."/>
            <person name="Eickbush T."/>
            <person name="Evans J.D."/>
            <person name="Filipski A."/>
            <person name="Findeiss S."/>
            <person name="Freyhult E."/>
            <person name="Fulton L."/>
            <person name="Fulton R."/>
            <person name="Garcia A.C."/>
            <person name="Gardiner A."/>
            <person name="Garfield D.A."/>
            <person name="Garvin B.E."/>
            <person name="Gibson G."/>
            <person name="Gilbert D."/>
            <person name="Gnerre S."/>
            <person name="Godfrey J."/>
            <person name="Good R."/>
            <person name="Gotea V."/>
            <person name="Gravely B."/>
            <person name="Greenberg A.J."/>
            <person name="Griffiths-Jones S."/>
            <person name="Gross S."/>
            <person name="Guigo R."/>
            <person name="Gustafson E.A."/>
            <person name="Haerty W."/>
            <person name="Hahn M.W."/>
            <person name="Halligan D.L."/>
            <person name="Halpern A.L."/>
            <person name="Halter G.M."/>
            <person name="Han M.V."/>
            <person name="Heger A."/>
            <person name="Hillier L."/>
            <person name="Hinrichs A.S."/>
            <person name="Holmes I."/>
            <person name="Hoskins R.A."/>
            <person name="Hubisz M.J."/>
            <person name="Hultmark D."/>
            <person name="Huntley M.A."/>
            <person name="Jaffe D.B."/>
            <person name="Jagadeeshan S."/>
            <person name="Jeck W.R."/>
            <person name="Johnson J."/>
            <person name="Jones C.D."/>
            <person name="Jordan W.C."/>
            <person name="Karpen G.H."/>
            <person name="Kataoka E."/>
            <person name="Keightley P.D."/>
            <person name="Kheradpour P."/>
            <person name="Kirkness E.F."/>
            <person name="Koerich L.B."/>
            <person name="Kristiansen K."/>
            <person name="Kudrna D."/>
            <person name="Kulathinal R.J."/>
            <person name="Kumar S."/>
            <person name="Kwok R."/>
            <person name="Lander E."/>
            <person name="Langley C.H."/>
            <person name="Lapoint R."/>
            <person name="Lazzaro B.P."/>
            <person name="Lee S.J."/>
            <person name="Levesque L."/>
            <person name="Li R."/>
            <person name="Lin C.F."/>
            <person name="Lin M.F."/>
            <person name="Lindblad-Toh K."/>
            <person name="Llopart A."/>
            <person name="Long M."/>
            <person name="Low L."/>
            <person name="Lozovsky E."/>
            <person name="Lu J."/>
            <person name="Luo M."/>
            <person name="Machado C.A."/>
            <person name="Makalowski W."/>
            <person name="Marzo M."/>
            <person name="Matsuda M."/>
            <person name="Matzkin L."/>
            <person name="McAllister B."/>
            <person name="McBride C.S."/>
            <person name="McKernan B."/>
            <person name="McKernan K."/>
            <person name="Mendez-Lago M."/>
            <person name="Minx P."/>
            <person name="Mollenhauer M.U."/>
            <person name="Montooth K."/>
            <person name="Mount S.M."/>
            <person name="Mu X."/>
            <person name="Myers E."/>
            <person name="Negre B."/>
            <person name="Newfeld S."/>
            <person name="Nielsen R."/>
            <person name="Noor M.A."/>
            <person name="O'Grady P."/>
            <person name="Pachter L."/>
            <person name="Papaceit M."/>
            <person name="Parisi M.J."/>
            <person name="Parisi M."/>
            <person name="Parts L."/>
            <person name="Pedersen J.S."/>
            <person name="Pesole G."/>
            <person name="Phillippy A.M."/>
            <person name="Ponting C.P."/>
            <person name="Pop M."/>
            <person name="Porcelli D."/>
            <person name="Powell J.R."/>
            <person name="Prohaska S."/>
            <person name="Pruitt K."/>
            <person name="Puig M."/>
            <person name="Quesneville H."/>
            <person name="Ram K.R."/>
            <person name="Rand D."/>
            <person name="Rasmussen M.D."/>
            <person name="Reed L.K."/>
            <person name="Reenan R."/>
            <person name="Reily A."/>
            <person name="Remington K.A."/>
            <person name="Rieger T.T."/>
            <person name="Ritchie M.G."/>
            <person name="Robin C."/>
            <person name="Rogers Y.H."/>
            <person name="Rohde C."/>
            <person name="Rozas J."/>
            <person name="Rubenfield M.J."/>
            <person name="Ruiz A."/>
            <person name="Russo S."/>
            <person name="Salzberg S.L."/>
            <person name="Sanchez-Gracia A."/>
            <person name="Saranga D.J."/>
            <person name="Sato H."/>
            <person name="Schaeffer S.W."/>
            <person name="Schatz M.C."/>
            <person name="Schlenke T."/>
            <person name="Schwartz R."/>
            <person name="Segarra C."/>
            <person name="Singh R.S."/>
            <person name="Sirot L."/>
            <person name="Sirota M."/>
            <person name="Sisneros N.B."/>
            <person name="Smith C.D."/>
            <person name="Smith T.F."/>
            <person name="Spieth J."/>
            <person name="Stage D.E."/>
            <person name="Stark A."/>
            <person name="Stephan W."/>
            <person name="Strausberg R.L."/>
            <person name="Strempel S."/>
            <person name="Sturgill D."/>
            <person name="Sutton G."/>
            <person name="Sutton G.G."/>
            <person name="Tao W."/>
            <person name="Teichmann S."/>
            <person name="Tobari Y.N."/>
            <person name="Tomimura Y."/>
            <person name="Tsolas J.M."/>
            <person name="Valente V.L."/>
            <person name="Venter E."/>
            <person name="Venter J.C."/>
            <person name="Vicario S."/>
            <person name="Vieira F.G."/>
            <person name="Vilella A.J."/>
            <person name="Villasante A."/>
            <person name="Walenz B."/>
            <person name="Wang J."/>
            <person name="Wasserman M."/>
            <person name="Watts T."/>
            <person name="Wilson D."/>
            <person name="Wilson R.K."/>
            <person name="Wing R.A."/>
            <person name="Wolfner M.F."/>
            <person name="Wong A."/>
            <person name="Wong G.K."/>
            <person name="Wu C.I."/>
            <person name="Wu G."/>
            <person name="Yamamoto D."/>
            <person name="Yang H.P."/>
            <person name="Yang S.P."/>
            <person name="Yorke J.A."/>
            <person name="Yoshida K."/>
            <person name="Zdobnov E."/>
            <person name="Zhang P."/>
            <person name="Zhang Y."/>
            <person name="Zimin A.V."/>
            <person name="Baldwin J."/>
            <person name="Abdouelleil A."/>
            <person name="Abdulkadir J."/>
            <person name="Abebe A."/>
            <person name="Abera B."/>
            <person name="Abreu J."/>
            <person name="Acer S.C."/>
            <person name="Aftuck L."/>
            <person name="Alexander A."/>
            <person name="An P."/>
            <person name="Anderson E."/>
            <person name="Anderson S."/>
            <person name="Arachi H."/>
            <person name="Azer M."/>
            <person name="Bachantsang P."/>
            <person name="Barry A."/>
            <person name="Bayul T."/>
            <person name="Berlin A."/>
            <person name="Bessette D."/>
            <person name="Bloom T."/>
            <person name="Blye J."/>
            <person name="Boguslavskiy L."/>
            <person name="Bonnet C."/>
            <person name="Boukhgalter B."/>
            <person name="Bourzgui I."/>
            <person name="Brown A."/>
            <person name="Cahill P."/>
            <person name="Channer S."/>
            <person name="Cheshatsang Y."/>
            <person name="Chuda L."/>
            <person name="Citroen M."/>
            <person name="Collymore A."/>
            <person name="Cooke P."/>
            <person name="Costello M."/>
            <person name="D'Aco K."/>
            <person name="Daza R."/>
            <person name="De Haan G."/>
            <person name="DeGray S."/>
            <person name="DeMaso C."/>
            <person name="Dhargay N."/>
            <person name="Dooley K."/>
            <person name="Dooley E."/>
            <person name="Doricent M."/>
            <person name="Dorje P."/>
            <person name="Dorjee K."/>
            <person name="Dupes A."/>
            <person name="Elong R."/>
            <person name="Falk J."/>
            <person name="Farina A."/>
            <person name="Faro S."/>
            <person name="Ferguson D."/>
            <person name="Fisher S."/>
            <person name="Foley C.D."/>
            <person name="Franke A."/>
            <person name="Friedrich D."/>
            <person name="Gadbois L."/>
            <person name="Gearin G."/>
            <person name="Gearin C.R."/>
            <person name="Giannoukos G."/>
            <person name="Goode T."/>
            <person name="Graham J."/>
            <person name="Grandbois E."/>
            <person name="Grewal S."/>
            <person name="Gyaltsen K."/>
            <person name="Hafez N."/>
            <person name="Hagos B."/>
            <person name="Hall J."/>
            <person name="Henson C."/>
            <person name="Hollinger A."/>
            <person name="Honan T."/>
            <person name="Huard M.D."/>
            <person name="Hughes L."/>
            <person name="Hurhula B."/>
            <person name="Husby M.E."/>
            <person name="Kamat A."/>
            <person name="Kanga B."/>
            <person name="Kashin S."/>
            <person name="Khazanovich D."/>
            <person name="Kisner P."/>
            <person name="Lance K."/>
            <person name="Lara M."/>
            <person name="Lee W."/>
            <person name="Lennon N."/>
            <person name="Letendre F."/>
            <person name="LeVine R."/>
            <person name="Lipovsky A."/>
            <person name="Liu X."/>
            <person name="Liu J."/>
            <person name="Liu S."/>
            <person name="Lokyitsang T."/>
            <person name="Lokyitsang Y."/>
            <person name="Lubonja R."/>
            <person name="Lui A."/>
            <person name="MacDonald P."/>
            <person name="Magnisalis V."/>
            <person name="Maru K."/>
            <person name="Matthews C."/>
            <person name="McCusker W."/>
            <person name="McDonough S."/>
            <person name="Mehta T."/>
            <person name="Meldrim J."/>
            <person name="Meneus L."/>
            <person name="Mihai O."/>
            <person name="Mihalev A."/>
            <person name="Mihova T."/>
            <person name="Mittelman R."/>
            <person name="Mlenga V."/>
            <person name="Montmayeur A."/>
            <person name="Mulrain L."/>
            <person name="Navidi A."/>
            <person name="Naylor J."/>
            <person name="Negash T."/>
            <person name="Nguyen T."/>
            <person name="Nguyen N."/>
            <person name="Nicol R."/>
            <person name="Norbu C."/>
            <person name="Norbu N."/>
            <person name="Novod N."/>
            <person name="O'Neill B."/>
            <person name="Osman S."/>
            <person name="Markiewicz E."/>
            <person name="Oyono O.L."/>
            <person name="Patti C."/>
            <person name="Phunkhang P."/>
            <person name="Pierre F."/>
            <person name="Priest M."/>
            <person name="Raghuraman S."/>
            <person name="Rege F."/>
            <person name="Reyes R."/>
            <person name="Rise C."/>
            <person name="Rogov P."/>
            <person name="Ross K."/>
            <person name="Ryan E."/>
            <person name="Settipalli S."/>
            <person name="Shea T."/>
            <person name="Sherpa N."/>
            <person name="Shi L."/>
            <person name="Shih D."/>
            <person name="Sparrow T."/>
            <person name="Spaulding J."/>
            <person name="Stalker J."/>
            <person name="Stange-Thomann N."/>
            <person name="Stavropoulos S."/>
            <person name="Stone C."/>
            <person name="Strader C."/>
            <person name="Tesfaye S."/>
            <person name="Thomson T."/>
            <person name="Thoulutsang Y."/>
            <person name="Thoulutsang D."/>
            <person name="Topham K."/>
            <person name="Topping I."/>
            <person name="Tsamla T."/>
            <person name="Vassiliev H."/>
            <person name="Vo A."/>
            <person name="Wangchuk T."/>
            <person name="Wangdi T."/>
            <person name="Weiand M."/>
            <person name="Wilkinson J."/>
            <person name="Wilson A."/>
            <person name="Yadav S."/>
            <person name="Young G."/>
            <person name="Yu Q."/>
            <person name="Zembek L."/>
            <person name="Zhong D."/>
            <person name="Zimmer A."/>
            <person name="Zwirko Z."/>
            <person name="Jaffe D.B."/>
            <person name="Alvarez P."/>
            <person name="Brockman W."/>
            <person name="Butler J."/>
            <person name="Chin C."/>
            <person name="Gnerre S."/>
            <person name="Grabherr M."/>
            <person name="Kleber M."/>
            <person name="Mauceli E."/>
            <person name="MacCallum I."/>
        </authorList>
    </citation>
    <scope>NUCLEOTIDE SEQUENCE [LARGE SCALE GENOMIC DNA]</scope>
    <source>
        <strain evidence="2">Rob3c / Tucson 14021-0248.25</strain>
    </source>
</reference>
<organism evidence="2">
    <name type="scientific">Drosophila sechellia</name>
    <name type="common">Fruit fly</name>
    <dbReference type="NCBI Taxonomy" id="7238"/>
    <lineage>
        <taxon>Eukaryota</taxon>
        <taxon>Metazoa</taxon>
        <taxon>Ecdysozoa</taxon>
        <taxon>Arthropoda</taxon>
        <taxon>Hexapoda</taxon>
        <taxon>Insecta</taxon>
        <taxon>Pterygota</taxon>
        <taxon>Neoptera</taxon>
        <taxon>Endopterygota</taxon>
        <taxon>Diptera</taxon>
        <taxon>Brachycera</taxon>
        <taxon>Muscomorpha</taxon>
        <taxon>Ephydroidea</taxon>
        <taxon>Drosophilidae</taxon>
        <taxon>Drosophila</taxon>
        <taxon>Sophophora</taxon>
    </lineage>
</organism>
<dbReference type="PhylomeDB" id="B4IM68"/>
<proteinExistence type="predicted"/>
<dbReference type="HOGENOM" id="CLU_1205885_0_0_1"/>